<comment type="subcellular location">
    <subcellularLocation>
        <location evidence="1 9">Golgi apparatus membrane</location>
        <topology evidence="1 9">Single-pass type II membrane protein</topology>
    </subcellularLocation>
</comment>
<evidence type="ECO:0000256" key="1">
    <source>
        <dbReference type="ARBA" id="ARBA00004323"/>
    </source>
</evidence>
<keyword evidence="3 9" id="KW-0808">Transferase</keyword>
<protein>
    <recommendedName>
        <fullName evidence="9">Carbohydrate sulfotransferase</fullName>
        <ecNumber evidence="9">2.8.2.-</ecNumber>
    </recommendedName>
</protein>
<evidence type="ECO:0000256" key="6">
    <source>
        <dbReference type="ARBA" id="ARBA00023034"/>
    </source>
</evidence>
<keyword evidence="8 9" id="KW-0325">Glycoprotein</keyword>
<dbReference type="Proteomes" id="UP001519460">
    <property type="component" value="Unassembled WGS sequence"/>
</dbReference>
<evidence type="ECO:0000313" key="11">
    <source>
        <dbReference type="Proteomes" id="UP001519460"/>
    </source>
</evidence>
<feature type="transmembrane region" description="Helical" evidence="9">
    <location>
        <begin position="45"/>
        <end position="64"/>
    </location>
</feature>
<dbReference type="Pfam" id="PF03567">
    <property type="entry name" value="Sulfotransfer_2"/>
    <property type="match status" value="1"/>
</dbReference>
<keyword evidence="6 9" id="KW-0333">Golgi apparatus</keyword>
<organism evidence="10 11">
    <name type="scientific">Batillaria attramentaria</name>
    <dbReference type="NCBI Taxonomy" id="370345"/>
    <lineage>
        <taxon>Eukaryota</taxon>
        <taxon>Metazoa</taxon>
        <taxon>Spiralia</taxon>
        <taxon>Lophotrochozoa</taxon>
        <taxon>Mollusca</taxon>
        <taxon>Gastropoda</taxon>
        <taxon>Caenogastropoda</taxon>
        <taxon>Sorbeoconcha</taxon>
        <taxon>Cerithioidea</taxon>
        <taxon>Batillariidae</taxon>
        <taxon>Batillaria</taxon>
    </lineage>
</organism>
<dbReference type="GO" id="GO:0000139">
    <property type="term" value="C:Golgi membrane"/>
    <property type="evidence" value="ECO:0007669"/>
    <property type="project" value="UniProtKB-SubCell"/>
</dbReference>
<proteinExistence type="inferred from homology"/>
<evidence type="ECO:0000256" key="9">
    <source>
        <dbReference type="RuleBase" id="RU364020"/>
    </source>
</evidence>
<keyword evidence="9" id="KW-0119">Carbohydrate metabolism</keyword>
<keyword evidence="9" id="KW-0735">Signal-anchor</keyword>
<comment type="similarity">
    <text evidence="2 9">Belongs to the sulfotransferase 2 family.</text>
</comment>
<dbReference type="PANTHER" id="PTHR12137">
    <property type="entry name" value="CARBOHYDRATE SULFOTRANSFERASE"/>
    <property type="match status" value="1"/>
</dbReference>
<dbReference type="AlphaFoldDB" id="A0ABD0JME5"/>
<reference evidence="10 11" key="1">
    <citation type="journal article" date="2023" name="Sci. Data">
        <title>Genome assembly of the Korean intertidal mud-creeper Batillaria attramentaria.</title>
        <authorList>
            <person name="Patra A.K."/>
            <person name="Ho P.T."/>
            <person name="Jun S."/>
            <person name="Lee S.J."/>
            <person name="Kim Y."/>
            <person name="Won Y.J."/>
        </authorList>
    </citation>
    <scope>NUCLEOTIDE SEQUENCE [LARGE SCALE GENOMIC DNA]</scope>
    <source>
        <strain evidence="10">Wonlab-2016</strain>
    </source>
</reference>
<keyword evidence="4 9" id="KW-0812">Transmembrane</keyword>
<dbReference type="GO" id="GO:0008146">
    <property type="term" value="F:sulfotransferase activity"/>
    <property type="evidence" value="ECO:0007669"/>
    <property type="project" value="UniProtKB-ARBA"/>
</dbReference>
<evidence type="ECO:0000256" key="7">
    <source>
        <dbReference type="ARBA" id="ARBA00023136"/>
    </source>
</evidence>
<dbReference type="InterPro" id="IPR018011">
    <property type="entry name" value="Carb_sulfotrans_8-10"/>
</dbReference>
<keyword evidence="7 9" id="KW-0472">Membrane</keyword>
<accession>A0ABD0JME5</accession>
<gene>
    <name evidence="10" type="ORF">BaRGS_00032761</name>
</gene>
<name>A0ABD0JME5_9CAEN</name>
<dbReference type="InterPro" id="IPR005331">
    <property type="entry name" value="Sulfotransferase"/>
</dbReference>
<keyword evidence="5 9" id="KW-1133">Transmembrane helix</keyword>
<evidence type="ECO:0000256" key="2">
    <source>
        <dbReference type="ARBA" id="ARBA00006339"/>
    </source>
</evidence>
<evidence type="ECO:0000256" key="3">
    <source>
        <dbReference type="ARBA" id="ARBA00022679"/>
    </source>
</evidence>
<dbReference type="EMBL" id="JACVVK020000388">
    <property type="protein sequence ID" value="KAK7475994.1"/>
    <property type="molecule type" value="Genomic_DNA"/>
</dbReference>
<evidence type="ECO:0000313" key="10">
    <source>
        <dbReference type="EMBL" id="KAK7475994.1"/>
    </source>
</evidence>
<evidence type="ECO:0000256" key="4">
    <source>
        <dbReference type="ARBA" id="ARBA00022692"/>
    </source>
</evidence>
<sequence>MLSEDIEERSWCIETDVIMTWLPCMTCRRRLTQLRTSGSRRRRRLPWMMVTATLVFLIFSYTGVFETNRTKIKYVPRQHRPEISAIHHHHPNYSLTPEELLRELGSTLAASSVPSVSTEPDWADVQKARVDLMKEHCKRHIFSARKPTYGIGSILDKNRKLLYCPVEKVASTFMRRFMYSLVHNPHSKTVTYPFHVPIDVALKYKYDTTKTIHFRDYNKALNTKFLFVREPYSRLFSAFVDKLLVPNDVYWKWWAVPAVSKFRKSASAKSKRCGNDVTFSEFVKHVISRLHRTDPHVKSVKALCAPCEMNYTVIGHSETFSRDFRYLVDVLNISFEGNSSFQNLSIDVAKDAIMDSTNGAFSHYKKLQTCLTKFEMGQRLWTKMQIRGVISNDLEFPLSEQEMDEATVRSFMLLLDKAYAQSDNGTQLREQKTRALSEAFETVPVEDIRKLTEIYSLDFEMFGYDKYPDFIASILERDKTAQ</sequence>
<comment type="caution">
    <text evidence="10">The sequence shown here is derived from an EMBL/GenBank/DDBJ whole genome shotgun (WGS) entry which is preliminary data.</text>
</comment>
<keyword evidence="11" id="KW-1185">Reference proteome</keyword>
<dbReference type="PANTHER" id="PTHR12137:SF54">
    <property type="entry name" value="CARBOHYDRATE SULFOTRANSFERASE"/>
    <property type="match status" value="1"/>
</dbReference>
<evidence type="ECO:0000256" key="8">
    <source>
        <dbReference type="ARBA" id="ARBA00023180"/>
    </source>
</evidence>
<evidence type="ECO:0000256" key="5">
    <source>
        <dbReference type="ARBA" id="ARBA00022989"/>
    </source>
</evidence>
<dbReference type="EC" id="2.8.2.-" evidence="9"/>